<keyword evidence="2 7" id="KW-0813">Transport</keyword>
<dbReference type="AlphaFoldDB" id="A0A7X0SPQ0"/>
<evidence type="ECO:0000313" key="9">
    <source>
        <dbReference type="EMBL" id="MBB6732734.1"/>
    </source>
</evidence>
<dbReference type="PANTHER" id="PTHR43744">
    <property type="entry name" value="ABC TRANSPORTER PERMEASE PROTEIN MG189-RELATED-RELATED"/>
    <property type="match status" value="1"/>
</dbReference>
<feature type="transmembrane region" description="Helical" evidence="7">
    <location>
        <begin position="143"/>
        <end position="161"/>
    </location>
</feature>
<keyword evidence="5 7" id="KW-1133">Transmembrane helix</keyword>
<evidence type="ECO:0000256" key="2">
    <source>
        <dbReference type="ARBA" id="ARBA00022448"/>
    </source>
</evidence>
<evidence type="ECO:0000256" key="6">
    <source>
        <dbReference type="ARBA" id="ARBA00023136"/>
    </source>
</evidence>
<keyword evidence="6 7" id="KW-0472">Membrane</keyword>
<dbReference type="EMBL" id="JACJVO010000021">
    <property type="protein sequence ID" value="MBB6732734.1"/>
    <property type="molecule type" value="Genomic_DNA"/>
</dbReference>
<keyword evidence="10" id="KW-1185">Reference proteome</keyword>
<keyword evidence="4 7" id="KW-0812">Transmembrane</keyword>
<dbReference type="PANTHER" id="PTHR43744:SF9">
    <property type="entry name" value="POLYGALACTURONAN_RHAMNOGALACTURONAN TRANSPORT SYSTEM PERMEASE PROTEIN YTCP"/>
    <property type="match status" value="1"/>
</dbReference>
<dbReference type="CDD" id="cd06261">
    <property type="entry name" value="TM_PBP2"/>
    <property type="match status" value="1"/>
</dbReference>
<dbReference type="PROSITE" id="PS50928">
    <property type="entry name" value="ABC_TM1"/>
    <property type="match status" value="1"/>
</dbReference>
<dbReference type="Gene3D" id="1.10.3720.10">
    <property type="entry name" value="MetI-like"/>
    <property type="match status" value="1"/>
</dbReference>
<evidence type="ECO:0000256" key="4">
    <source>
        <dbReference type="ARBA" id="ARBA00022692"/>
    </source>
</evidence>
<dbReference type="GO" id="GO:0055085">
    <property type="term" value="P:transmembrane transport"/>
    <property type="evidence" value="ECO:0007669"/>
    <property type="project" value="InterPro"/>
</dbReference>
<feature type="transmembrane region" description="Helical" evidence="7">
    <location>
        <begin position="74"/>
        <end position="97"/>
    </location>
</feature>
<protein>
    <submittedName>
        <fullName evidence="9">Carbohydrate ABC transporter permease</fullName>
    </submittedName>
</protein>
<feature type="transmembrane region" description="Helical" evidence="7">
    <location>
        <begin position="256"/>
        <end position="275"/>
    </location>
</feature>
<dbReference type="GO" id="GO:0005886">
    <property type="term" value="C:plasma membrane"/>
    <property type="evidence" value="ECO:0007669"/>
    <property type="project" value="UniProtKB-SubCell"/>
</dbReference>
<sequence>MRYMTLSEKIGRAANLTLLFLMGLAALFPFLHVLAQSLSSHTAIVSDRVSVYPVGWQLEAYKQLLQDGAFYRSFGVAIIRTVLGTAINMTLTCLMAYSLSRKHLKGRGLVMNMVIFTMIFNGGMIPTFLLLKQLHLLDTIWSLLLPSAVSAFNLILLKNFFQTIPESLVESARIDGAGHGIILRRLFVPLSLPAMATLTLFYAVMHWNSYFDAVMYINNSNLLPLQVYLRNVIVLDDSNMNLIDYSGATLISPESLKAATIIASVVPMIAIYPFVQHYFAKGVMLGAVKE</sequence>
<dbReference type="RefSeq" id="WP_185130391.1">
    <property type="nucleotide sequence ID" value="NZ_JACJVO010000021.1"/>
</dbReference>
<name>A0A7X0SPQ0_9BACL</name>
<comment type="subcellular location">
    <subcellularLocation>
        <location evidence="1 7">Cell membrane</location>
        <topology evidence="1 7">Multi-pass membrane protein</topology>
    </subcellularLocation>
</comment>
<reference evidence="9 10" key="1">
    <citation type="submission" date="2020-08" db="EMBL/GenBank/DDBJ databases">
        <title>Cohnella phylogeny.</title>
        <authorList>
            <person name="Dunlap C."/>
        </authorList>
    </citation>
    <scope>NUCLEOTIDE SEQUENCE [LARGE SCALE GENOMIC DNA]</scope>
    <source>
        <strain evidence="9 10">CBP 2801</strain>
    </source>
</reference>
<gene>
    <name evidence="9" type="ORF">H7C18_17590</name>
</gene>
<comment type="similarity">
    <text evidence="7">Belongs to the binding-protein-dependent transport system permease family.</text>
</comment>
<evidence type="ECO:0000256" key="3">
    <source>
        <dbReference type="ARBA" id="ARBA00022475"/>
    </source>
</evidence>
<dbReference type="Pfam" id="PF00528">
    <property type="entry name" value="BPD_transp_1"/>
    <property type="match status" value="1"/>
</dbReference>
<proteinExistence type="inferred from homology"/>
<evidence type="ECO:0000256" key="5">
    <source>
        <dbReference type="ARBA" id="ARBA00022989"/>
    </source>
</evidence>
<organism evidence="9 10">
    <name type="scientific">Cohnella zeiphila</name>
    <dbReference type="NCBI Taxonomy" id="2761120"/>
    <lineage>
        <taxon>Bacteria</taxon>
        <taxon>Bacillati</taxon>
        <taxon>Bacillota</taxon>
        <taxon>Bacilli</taxon>
        <taxon>Bacillales</taxon>
        <taxon>Paenibacillaceae</taxon>
        <taxon>Cohnella</taxon>
    </lineage>
</organism>
<dbReference type="InterPro" id="IPR035906">
    <property type="entry name" value="MetI-like_sf"/>
</dbReference>
<accession>A0A7X0SPQ0</accession>
<dbReference type="InterPro" id="IPR000515">
    <property type="entry name" value="MetI-like"/>
</dbReference>
<feature type="transmembrane region" description="Helical" evidence="7">
    <location>
        <begin position="109"/>
        <end position="131"/>
    </location>
</feature>
<keyword evidence="3" id="KW-1003">Cell membrane</keyword>
<evidence type="ECO:0000256" key="1">
    <source>
        <dbReference type="ARBA" id="ARBA00004651"/>
    </source>
</evidence>
<comment type="caution">
    <text evidence="9">The sequence shown here is derived from an EMBL/GenBank/DDBJ whole genome shotgun (WGS) entry which is preliminary data.</text>
</comment>
<dbReference type="Proteomes" id="UP000564644">
    <property type="component" value="Unassembled WGS sequence"/>
</dbReference>
<feature type="domain" description="ABC transmembrane type-1" evidence="8">
    <location>
        <begin position="70"/>
        <end position="274"/>
    </location>
</feature>
<evidence type="ECO:0000259" key="8">
    <source>
        <dbReference type="PROSITE" id="PS50928"/>
    </source>
</evidence>
<evidence type="ECO:0000313" key="10">
    <source>
        <dbReference type="Proteomes" id="UP000564644"/>
    </source>
</evidence>
<feature type="transmembrane region" description="Helical" evidence="7">
    <location>
        <begin position="182"/>
        <end position="205"/>
    </location>
</feature>
<dbReference type="SUPFAM" id="SSF161098">
    <property type="entry name" value="MetI-like"/>
    <property type="match status" value="1"/>
</dbReference>
<evidence type="ECO:0000256" key="7">
    <source>
        <dbReference type="RuleBase" id="RU363032"/>
    </source>
</evidence>